<keyword evidence="6" id="KW-1185">Reference proteome</keyword>
<dbReference type="Proteomes" id="UP001597497">
    <property type="component" value="Unassembled WGS sequence"/>
</dbReference>
<reference evidence="6" key="1">
    <citation type="journal article" date="2019" name="Int. J. Syst. Evol. Microbiol.">
        <title>The Global Catalogue of Microorganisms (GCM) 10K type strain sequencing project: providing services to taxonomists for standard genome sequencing and annotation.</title>
        <authorList>
            <consortium name="The Broad Institute Genomics Platform"/>
            <consortium name="The Broad Institute Genome Sequencing Center for Infectious Disease"/>
            <person name="Wu L."/>
            <person name="Ma J."/>
        </authorList>
    </citation>
    <scope>NUCLEOTIDE SEQUENCE [LARGE SCALE GENOMIC DNA]</scope>
    <source>
        <strain evidence="6">KCTC 33676</strain>
    </source>
</reference>
<protein>
    <submittedName>
        <fullName evidence="5">Winged helix-turn-helix transcriptional regulator</fullName>
    </submittedName>
</protein>
<dbReference type="Gene3D" id="1.10.10.10">
    <property type="entry name" value="Winged helix-like DNA-binding domain superfamily/Winged helix DNA-binding domain"/>
    <property type="match status" value="1"/>
</dbReference>
<evidence type="ECO:0000256" key="2">
    <source>
        <dbReference type="ARBA" id="ARBA00023125"/>
    </source>
</evidence>
<dbReference type="SUPFAM" id="SSF46785">
    <property type="entry name" value="Winged helix' DNA-binding domain"/>
    <property type="match status" value="1"/>
</dbReference>
<keyword evidence="3" id="KW-0804">Transcription</keyword>
<evidence type="ECO:0000313" key="6">
    <source>
        <dbReference type="Proteomes" id="UP001597497"/>
    </source>
</evidence>
<dbReference type="Pfam" id="PF01638">
    <property type="entry name" value="HxlR"/>
    <property type="match status" value="1"/>
</dbReference>
<keyword evidence="1" id="KW-0805">Transcription regulation</keyword>
<keyword evidence="2" id="KW-0238">DNA-binding</keyword>
<evidence type="ECO:0000313" key="5">
    <source>
        <dbReference type="EMBL" id="MFD2670455.1"/>
    </source>
</evidence>
<dbReference type="PANTHER" id="PTHR33204">
    <property type="entry name" value="TRANSCRIPTIONAL REGULATOR, MARR FAMILY"/>
    <property type="match status" value="1"/>
</dbReference>
<dbReference type="InterPro" id="IPR036388">
    <property type="entry name" value="WH-like_DNA-bd_sf"/>
</dbReference>
<evidence type="ECO:0000256" key="3">
    <source>
        <dbReference type="ARBA" id="ARBA00023163"/>
    </source>
</evidence>
<proteinExistence type="predicted"/>
<dbReference type="InterPro" id="IPR002577">
    <property type="entry name" value="HTH_HxlR"/>
</dbReference>
<dbReference type="PROSITE" id="PS51118">
    <property type="entry name" value="HTH_HXLR"/>
    <property type="match status" value="1"/>
</dbReference>
<organism evidence="5 6">
    <name type="scientific">Marinicrinis sediminis</name>
    <dbReference type="NCBI Taxonomy" id="1652465"/>
    <lineage>
        <taxon>Bacteria</taxon>
        <taxon>Bacillati</taxon>
        <taxon>Bacillota</taxon>
        <taxon>Bacilli</taxon>
        <taxon>Bacillales</taxon>
        <taxon>Paenibacillaceae</taxon>
    </lineage>
</organism>
<evidence type="ECO:0000259" key="4">
    <source>
        <dbReference type="PROSITE" id="PS51118"/>
    </source>
</evidence>
<accession>A0ABW5R789</accession>
<evidence type="ECO:0000256" key="1">
    <source>
        <dbReference type="ARBA" id="ARBA00023015"/>
    </source>
</evidence>
<dbReference type="PANTHER" id="PTHR33204:SF37">
    <property type="entry name" value="HTH-TYPE TRANSCRIPTIONAL REGULATOR YODB"/>
    <property type="match status" value="1"/>
</dbReference>
<dbReference type="RefSeq" id="WP_379927840.1">
    <property type="nucleotide sequence ID" value="NZ_JBHUMM010000002.1"/>
</dbReference>
<comment type="caution">
    <text evidence="5">The sequence shown here is derived from an EMBL/GenBank/DDBJ whole genome shotgun (WGS) entry which is preliminary data.</text>
</comment>
<dbReference type="EMBL" id="JBHUMM010000002">
    <property type="protein sequence ID" value="MFD2670455.1"/>
    <property type="molecule type" value="Genomic_DNA"/>
</dbReference>
<sequence>MMEPCNQHVCPKVEGSYQIISKKWTGLIIHVLMNGPKHFNEIHTCIPNLSNRMLTERIKELEDHAIIVRNVITERPIRSEYALTEKGKELGEALSSINQWAEKWM</sequence>
<dbReference type="InterPro" id="IPR036390">
    <property type="entry name" value="WH_DNA-bd_sf"/>
</dbReference>
<gene>
    <name evidence="5" type="ORF">ACFSUC_02390</name>
</gene>
<name>A0ABW5R789_9BACL</name>
<feature type="domain" description="HTH hxlR-type" evidence="4">
    <location>
        <begin position="10"/>
        <end position="105"/>
    </location>
</feature>